<protein>
    <submittedName>
        <fullName evidence="1">Aspartyl-phosphate phosphatase Spo0E family protein</fullName>
    </submittedName>
</protein>
<dbReference type="RefSeq" id="WP_074080148.1">
    <property type="nucleotide sequence ID" value="NZ_JANKBY010000248.1"/>
</dbReference>
<dbReference type="InterPro" id="IPR036638">
    <property type="entry name" value="HLH_DNA-bd_sf"/>
</dbReference>
<dbReference type="InterPro" id="IPR037208">
    <property type="entry name" value="Spo0E-like_sf"/>
</dbReference>
<comment type="caution">
    <text evidence="1">The sequence shown here is derived from an EMBL/GenBank/DDBJ whole genome shotgun (WGS) entry which is preliminary data.</text>
</comment>
<evidence type="ECO:0000313" key="2">
    <source>
        <dbReference type="Proteomes" id="UP001140817"/>
    </source>
</evidence>
<sequence length="56" mass="6706">MDKSELEALKKEIEEVRELINTYIEYPEIFRDELVESSQKIDMLINEYIKQASDPQ</sequence>
<dbReference type="Gene3D" id="4.10.280.10">
    <property type="entry name" value="Helix-loop-helix DNA-binding domain"/>
    <property type="match status" value="1"/>
</dbReference>
<proteinExistence type="predicted"/>
<accession>A0A9X2S4E6</accession>
<dbReference type="Pfam" id="PF09388">
    <property type="entry name" value="SpoOE-like"/>
    <property type="match status" value="1"/>
</dbReference>
<keyword evidence="2" id="KW-1185">Reference proteome</keyword>
<dbReference type="EMBL" id="JANKBY010000248">
    <property type="protein sequence ID" value="MCR1824117.1"/>
    <property type="molecule type" value="Genomic_DNA"/>
</dbReference>
<name>A0A9X2S4E6_9FIRM</name>
<evidence type="ECO:0000313" key="1">
    <source>
        <dbReference type="EMBL" id="MCR1824117.1"/>
    </source>
</evidence>
<dbReference type="AlphaFoldDB" id="A0A9X2S4E6"/>
<organism evidence="1 2">
    <name type="scientific">Terrisporobacter muris</name>
    <dbReference type="NCBI Taxonomy" id="2963284"/>
    <lineage>
        <taxon>Bacteria</taxon>
        <taxon>Bacillati</taxon>
        <taxon>Bacillota</taxon>
        <taxon>Clostridia</taxon>
        <taxon>Peptostreptococcales</taxon>
        <taxon>Peptostreptococcaceae</taxon>
        <taxon>Terrisporobacter</taxon>
    </lineage>
</organism>
<dbReference type="Proteomes" id="UP001140817">
    <property type="component" value="Unassembled WGS sequence"/>
</dbReference>
<gene>
    <name evidence="1" type="ORF">NSA58_15115</name>
</gene>
<dbReference type="InterPro" id="IPR018540">
    <property type="entry name" value="Spo0E-like"/>
</dbReference>
<dbReference type="SUPFAM" id="SSF140500">
    <property type="entry name" value="BAS1536-like"/>
    <property type="match status" value="1"/>
</dbReference>
<reference evidence="1" key="1">
    <citation type="submission" date="2022-07" db="EMBL/GenBank/DDBJ databases">
        <title>Enhanced cultured diversity of the mouse gut microbiota enables custom-made synthetic communities.</title>
        <authorList>
            <person name="Afrizal A."/>
        </authorList>
    </citation>
    <scope>NUCLEOTIDE SEQUENCE</scope>
    <source>
        <strain evidence="1">DSM 29186</strain>
    </source>
</reference>
<dbReference type="GO" id="GO:0043937">
    <property type="term" value="P:regulation of sporulation"/>
    <property type="evidence" value="ECO:0007669"/>
    <property type="project" value="InterPro"/>
</dbReference>
<dbReference type="GO" id="GO:0046983">
    <property type="term" value="F:protein dimerization activity"/>
    <property type="evidence" value="ECO:0007669"/>
    <property type="project" value="InterPro"/>
</dbReference>